<dbReference type="EMBL" id="AJWY01005332">
    <property type="protein sequence ID" value="EKC69924.1"/>
    <property type="molecule type" value="Genomic_DNA"/>
</dbReference>
<feature type="domain" description="DUF4368" evidence="3">
    <location>
        <begin position="152"/>
        <end position="217"/>
    </location>
</feature>
<name>K1TQQ2_9ZZZZ</name>
<gene>
    <name evidence="4" type="ORF">LEA_08049</name>
</gene>
<feature type="region of interest" description="Disordered" evidence="2">
    <location>
        <begin position="251"/>
        <end position="286"/>
    </location>
</feature>
<proteinExistence type="predicted"/>
<dbReference type="Pfam" id="PF14287">
    <property type="entry name" value="DUF4368"/>
    <property type="match status" value="1"/>
</dbReference>
<comment type="caution">
    <text evidence="4">The sequence shown here is derived from an EMBL/GenBank/DDBJ whole genome shotgun (WGS) entry which is preliminary data.</text>
</comment>
<feature type="coiled-coil region" evidence="1">
    <location>
        <begin position="131"/>
        <end position="158"/>
    </location>
</feature>
<accession>K1TQQ2</accession>
<evidence type="ECO:0000313" key="4">
    <source>
        <dbReference type="EMBL" id="EKC69924.1"/>
    </source>
</evidence>
<evidence type="ECO:0000256" key="2">
    <source>
        <dbReference type="SAM" id="MobiDB-lite"/>
    </source>
</evidence>
<protein>
    <submittedName>
        <fullName evidence="4">TnpX site-specific recombinase</fullName>
    </submittedName>
</protein>
<feature type="non-terminal residue" evidence="4">
    <location>
        <position position="1"/>
    </location>
</feature>
<organism evidence="4">
    <name type="scientific">human gut metagenome</name>
    <dbReference type="NCBI Taxonomy" id="408170"/>
    <lineage>
        <taxon>unclassified sequences</taxon>
        <taxon>metagenomes</taxon>
        <taxon>organismal metagenomes</taxon>
    </lineage>
</organism>
<keyword evidence="1" id="KW-0175">Coiled coil</keyword>
<feature type="compositionally biased region" description="Basic and acidic residues" evidence="2">
    <location>
        <begin position="258"/>
        <end position="269"/>
    </location>
</feature>
<evidence type="ECO:0000256" key="1">
    <source>
        <dbReference type="SAM" id="Coils"/>
    </source>
</evidence>
<dbReference type="AlphaFoldDB" id="K1TQQ2"/>
<sequence>QGQGWQCAGLGRATNWKETSRPRRINCSRYDLGNQHFDDYCTTHLIRTAVVNELLLEAIKEVCDYAQNNEAEFMAQVCSASEDRQAKAAKAIRQRKQRSEKRTDELSRLIRKLYEDNVNGRLSDKLFEQMLHDFEAELEGLTDSITQDQQELDRISRETVNAEKFLALVKKYTDFSELTPAMINEFVEKILVHQAEGKGASRTQEVEIFFNFIGKVEIPRKEIELTEEEKAALAEQERRRAKKAEYNRRYMEKKRRQWKEQQEREKEQQEALELPAASTEKGERIA</sequence>
<dbReference type="InterPro" id="IPR025378">
    <property type="entry name" value="DUF4368"/>
</dbReference>
<reference evidence="4" key="1">
    <citation type="journal article" date="2013" name="Environ. Microbiol.">
        <title>Microbiota from the distal guts of lean and obese adolescents exhibit partial functional redundancy besides clear differences in community structure.</title>
        <authorList>
            <person name="Ferrer M."/>
            <person name="Ruiz A."/>
            <person name="Lanza F."/>
            <person name="Haange S.B."/>
            <person name="Oberbach A."/>
            <person name="Till H."/>
            <person name="Bargiela R."/>
            <person name="Campoy C."/>
            <person name="Segura M.T."/>
            <person name="Richter M."/>
            <person name="von Bergen M."/>
            <person name="Seifert J."/>
            <person name="Suarez A."/>
        </authorList>
    </citation>
    <scope>NUCLEOTIDE SEQUENCE</scope>
</reference>
<evidence type="ECO:0000259" key="3">
    <source>
        <dbReference type="Pfam" id="PF14287"/>
    </source>
</evidence>